<gene>
    <name evidence="1" type="ORF">LCGC14_1317280</name>
</gene>
<reference evidence="1" key="1">
    <citation type="journal article" date="2015" name="Nature">
        <title>Complex archaea that bridge the gap between prokaryotes and eukaryotes.</title>
        <authorList>
            <person name="Spang A."/>
            <person name="Saw J.H."/>
            <person name="Jorgensen S.L."/>
            <person name="Zaremba-Niedzwiedzka K."/>
            <person name="Martijn J."/>
            <person name="Lind A.E."/>
            <person name="van Eijk R."/>
            <person name="Schleper C."/>
            <person name="Guy L."/>
            <person name="Ettema T.J."/>
        </authorList>
    </citation>
    <scope>NUCLEOTIDE SEQUENCE</scope>
</reference>
<name>A0A0F9NMT8_9ZZZZ</name>
<dbReference type="EMBL" id="LAZR01007827">
    <property type="protein sequence ID" value="KKM82662.1"/>
    <property type="molecule type" value="Genomic_DNA"/>
</dbReference>
<comment type="caution">
    <text evidence="1">The sequence shown here is derived from an EMBL/GenBank/DDBJ whole genome shotgun (WGS) entry which is preliminary data.</text>
</comment>
<evidence type="ECO:0008006" key="2">
    <source>
        <dbReference type="Google" id="ProtNLM"/>
    </source>
</evidence>
<protein>
    <recommendedName>
        <fullName evidence="2">RepB-like DNA primase domain-containing protein</fullName>
    </recommendedName>
</protein>
<accession>A0A0F9NMT8</accession>
<sequence length="178" mass="20121">MNASNTEDITLRFLQQLFDPEGVSAEGYISLFFLKRPDTRVAKQFPASDLPAAVSLTRQFAENGYDCYFSPAVLRMPPTSGRGKKEDFLGARTLWVDLDSTPERLKERIVDDLHAFSPTPSAIVDSGHGIHAYWFLNQLVTNHQAIEHRNLWLANQLGGDHCHSIDHLLRVPNTINYK</sequence>
<organism evidence="1">
    <name type="scientific">marine sediment metagenome</name>
    <dbReference type="NCBI Taxonomy" id="412755"/>
    <lineage>
        <taxon>unclassified sequences</taxon>
        <taxon>metagenomes</taxon>
        <taxon>ecological metagenomes</taxon>
    </lineage>
</organism>
<proteinExistence type="predicted"/>
<dbReference type="AlphaFoldDB" id="A0A0F9NMT8"/>
<evidence type="ECO:0000313" key="1">
    <source>
        <dbReference type="EMBL" id="KKM82662.1"/>
    </source>
</evidence>